<comment type="catalytic activity">
    <reaction evidence="4">
        <text>L-seryl-[EGF-like domain protein] + UDP-alpha-D-glucose = 3-O-(beta-D-glucosyl)-L-seryl-[EGF-like domain protein] + UDP + H(+)</text>
        <dbReference type="Rhea" id="RHEA:58116"/>
        <dbReference type="Rhea" id="RHEA-COMP:14610"/>
        <dbReference type="Rhea" id="RHEA-COMP:16010"/>
        <dbReference type="ChEBI" id="CHEBI:15378"/>
        <dbReference type="ChEBI" id="CHEBI:29999"/>
        <dbReference type="ChEBI" id="CHEBI:58223"/>
        <dbReference type="ChEBI" id="CHEBI:58885"/>
        <dbReference type="ChEBI" id="CHEBI:140576"/>
    </reaction>
</comment>
<evidence type="ECO:0000256" key="1">
    <source>
        <dbReference type="ARBA" id="ARBA00006063"/>
    </source>
</evidence>
<feature type="region of interest" description="Disordered" evidence="5">
    <location>
        <begin position="510"/>
        <end position="537"/>
    </location>
</feature>
<dbReference type="PANTHER" id="PTHR12203:SF122">
    <property type="entry name" value="GLYCOSYL TRANSFERASE CAP10 DOMAIN-CONTAINING PROTEIN"/>
    <property type="match status" value="1"/>
</dbReference>
<feature type="transmembrane region" description="Helical" evidence="6">
    <location>
        <begin position="484"/>
        <end position="508"/>
    </location>
</feature>
<keyword evidence="9" id="KW-1185">Reference proteome</keyword>
<dbReference type="Gene3D" id="2.60.40.10">
    <property type="entry name" value="Immunoglobulins"/>
    <property type="match status" value="1"/>
</dbReference>
<protein>
    <recommendedName>
        <fullName evidence="7">Glycosyl transferase CAP10 domain-containing protein</fullName>
    </recommendedName>
</protein>
<comment type="similarity">
    <text evidence="1">Belongs to the KDELC family.</text>
</comment>
<dbReference type="InterPro" id="IPR013783">
    <property type="entry name" value="Ig-like_fold"/>
</dbReference>
<keyword evidence="6" id="KW-0472">Membrane</keyword>
<dbReference type="OMA" id="XHKYQIN"/>
<feature type="domain" description="Glycosyl transferase CAP10" evidence="7">
    <location>
        <begin position="195"/>
        <end position="454"/>
    </location>
</feature>
<dbReference type="InterPro" id="IPR014756">
    <property type="entry name" value="Ig_E-set"/>
</dbReference>
<dbReference type="Pfam" id="PF05686">
    <property type="entry name" value="Glyco_transf_90"/>
    <property type="match status" value="1"/>
</dbReference>
<dbReference type="GO" id="GO:0046527">
    <property type="term" value="F:glucosyltransferase activity"/>
    <property type="evidence" value="ECO:0007669"/>
    <property type="project" value="TreeGrafter"/>
</dbReference>
<dbReference type="InterPro" id="IPR051091">
    <property type="entry name" value="O-Glucosyltr/Glycosyltrsf_90"/>
</dbReference>
<dbReference type="eggNOG" id="KOG2458">
    <property type="taxonomic scope" value="Eukaryota"/>
</dbReference>
<dbReference type="InterPro" id="IPR006598">
    <property type="entry name" value="CAP10"/>
</dbReference>
<dbReference type="SMART" id="SM00672">
    <property type="entry name" value="CAP10"/>
    <property type="match status" value="1"/>
</dbReference>
<proteinExistence type="inferred from homology"/>
<dbReference type="OrthoDB" id="541052at2759"/>
<dbReference type="KEGG" id="sre:PTSG_08166"/>
<dbReference type="PANTHER" id="PTHR12203">
    <property type="entry name" value="KDEL LYS-ASP-GLU-LEU CONTAINING - RELATED"/>
    <property type="match status" value="1"/>
</dbReference>
<accession>F2UI69</accession>
<organism evidence="9">
    <name type="scientific">Salpingoeca rosetta (strain ATCC 50818 / BSB-021)</name>
    <dbReference type="NCBI Taxonomy" id="946362"/>
    <lineage>
        <taxon>Eukaryota</taxon>
        <taxon>Choanoflagellata</taxon>
        <taxon>Craspedida</taxon>
        <taxon>Salpingoecidae</taxon>
        <taxon>Salpingoeca</taxon>
    </lineage>
</organism>
<name>F2UI69_SALR5</name>
<dbReference type="InParanoid" id="F2UI69"/>
<dbReference type="EMBL" id="GL832975">
    <property type="protein sequence ID" value="EGD76818.1"/>
    <property type="molecule type" value="Genomic_DNA"/>
</dbReference>
<evidence type="ECO:0000256" key="6">
    <source>
        <dbReference type="SAM" id="Phobius"/>
    </source>
</evidence>
<evidence type="ECO:0000259" key="7">
    <source>
        <dbReference type="SMART" id="SM00672"/>
    </source>
</evidence>
<dbReference type="AlphaFoldDB" id="F2UI69"/>
<gene>
    <name evidence="8" type="ORF">PTSG_08166</name>
</gene>
<evidence type="ECO:0000256" key="2">
    <source>
        <dbReference type="ARBA" id="ARBA00043952"/>
    </source>
</evidence>
<dbReference type="RefSeq" id="XP_004991190.1">
    <property type="nucleotide sequence ID" value="XM_004991133.1"/>
</dbReference>
<dbReference type="GO" id="GO:0012505">
    <property type="term" value="C:endomembrane system"/>
    <property type="evidence" value="ECO:0007669"/>
    <property type="project" value="TreeGrafter"/>
</dbReference>
<reference evidence="8" key="1">
    <citation type="submission" date="2009-08" db="EMBL/GenBank/DDBJ databases">
        <title>Annotation of Salpingoeca rosetta.</title>
        <authorList>
            <consortium name="The Broad Institute Genome Sequencing Platform"/>
            <person name="Russ C."/>
            <person name="Cuomo C."/>
            <person name="Burger G."/>
            <person name="Gray M.W."/>
            <person name="Holland P.W.H."/>
            <person name="King N."/>
            <person name="Lang F.B.F."/>
            <person name="Roger A.J."/>
            <person name="Ruiz-Trillo I."/>
            <person name="Young S.K."/>
            <person name="Zeng Q."/>
            <person name="Gargeya S."/>
            <person name="Alvarado L."/>
            <person name="Berlin A."/>
            <person name="Chapman S.B."/>
            <person name="Chen Z."/>
            <person name="Freedman E."/>
            <person name="Gellesch M."/>
            <person name="Goldberg J."/>
            <person name="Griggs A."/>
            <person name="Gujja S."/>
            <person name="Heilman E."/>
            <person name="Heiman D."/>
            <person name="Howarth C."/>
            <person name="Mehta T."/>
            <person name="Neiman D."/>
            <person name="Pearson M."/>
            <person name="Roberts A."/>
            <person name="Saif S."/>
            <person name="Shea T."/>
            <person name="Shenoy N."/>
            <person name="Sisk P."/>
            <person name="Stolte C."/>
            <person name="Sykes S."/>
            <person name="White J."/>
            <person name="Yandava C."/>
            <person name="Haas B."/>
            <person name="Nusbaum C."/>
            <person name="Birren B."/>
        </authorList>
    </citation>
    <scope>NUCLEOTIDE SEQUENCE [LARGE SCALE GENOMIC DNA]</scope>
    <source>
        <strain evidence="8">ATCC 50818</strain>
    </source>
</reference>
<dbReference type="Proteomes" id="UP000007799">
    <property type="component" value="Unassembled WGS sequence"/>
</dbReference>
<dbReference type="FunCoup" id="F2UI69">
    <property type="interactions" value="883"/>
</dbReference>
<comment type="catalytic activity">
    <reaction evidence="3">
        <text>L-seryl-[EGF-like domain protein] + UDP-alpha-D-xylose = 3-O-(beta-D-xylosyl)-L-seryl-[EGF-like domain protein] + UDP + H(+)</text>
        <dbReference type="Rhea" id="RHEA:62016"/>
        <dbReference type="Rhea" id="RHEA-COMP:16010"/>
        <dbReference type="Rhea" id="RHEA-COMP:16011"/>
        <dbReference type="ChEBI" id="CHEBI:15378"/>
        <dbReference type="ChEBI" id="CHEBI:29999"/>
        <dbReference type="ChEBI" id="CHEBI:57632"/>
        <dbReference type="ChEBI" id="CHEBI:58223"/>
        <dbReference type="ChEBI" id="CHEBI:132085"/>
    </reaction>
</comment>
<evidence type="ECO:0000313" key="8">
    <source>
        <dbReference type="EMBL" id="EGD76818.1"/>
    </source>
</evidence>
<keyword evidence="6" id="KW-1133">Transmembrane helix</keyword>
<evidence type="ECO:0000256" key="3">
    <source>
        <dbReference type="ARBA" id="ARBA00047553"/>
    </source>
</evidence>
<dbReference type="SUPFAM" id="SSF81296">
    <property type="entry name" value="E set domains"/>
    <property type="match status" value="1"/>
</dbReference>
<dbReference type="GeneID" id="16071751"/>
<evidence type="ECO:0000256" key="4">
    <source>
        <dbReference type="ARBA" id="ARBA00049246"/>
    </source>
</evidence>
<sequence>MVGAHGHCTHLFTRVFYVTAVDENGQEFTTSPGPGFSAEVIFVRPGGKRSLLKSQWFDLGDGSFMCLFFFNEIPDKLIIKVSYRGHPVADSPYTLSGTTMEACDCPHASMDDFEYNYGCDVSDPANQIEADLAPFAGGISKELIDETMKMLDRNESCYVHYVIRNGRIFGQGHGPMQGFKSMMDDMLLSLASKTPLPDVEFVLNLGDWPLAFHASAHGEKMRPYPVFSWCSSTNHSDIVLPTYKMTTATIFGKNMEQIQVVDGKAGKFADWQSKRGVAFFRGRPSNQARVDAMLMSKERPDLVDARITKNQFNYFPNEEARREHRAFEAKYGKKAELQPIDTFFRNKYLLNIDGTVAAYRLATTLAGTSTLFKQESDYYEHFYNALEPWVHYVPVERNLSDLFDRVEYAQQHDDEMQAIARAGREFTRKHLRMPDIYCYHLRALRKYSRLLTFTPQVPPGMEEIVSDKARKQCPCPTFPGKPRWWSSDLVLGTGVAGALVAAMATVYARRKQGGAKGGRRRTHAQGRGKKQKTPKRK</sequence>
<evidence type="ECO:0000313" key="9">
    <source>
        <dbReference type="Proteomes" id="UP000007799"/>
    </source>
</evidence>
<keyword evidence="6" id="KW-0812">Transmembrane</keyword>
<evidence type="ECO:0000256" key="5">
    <source>
        <dbReference type="SAM" id="MobiDB-lite"/>
    </source>
</evidence>
<comment type="pathway">
    <text evidence="2">Protein modification.</text>
</comment>